<reference evidence="1" key="1">
    <citation type="submission" date="2018-06" db="EMBL/GenBank/DDBJ databases">
        <authorList>
            <person name="Zhirakovskaya E."/>
        </authorList>
    </citation>
    <scope>NUCLEOTIDE SEQUENCE</scope>
</reference>
<proteinExistence type="predicted"/>
<gene>
    <name evidence="1" type="ORF">MNBD_GAMMA10-1626</name>
</gene>
<organism evidence="1">
    <name type="scientific">hydrothermal vent metagenome</name>
    <dbReference type="NCBI Taxonomy" id="652676"/>
    <lineage>
        <taxon>unclassified sequences</taxon>
        <taxon>metagenomes</taxon>
        <taxon>ecological metagenomes</taxon>
    </lineage>
</organism>
<name>A0A3B0YB47_9ZZZZ</name>
<dbReference type="EMBL" id="UOFJ01000599">
    <property type="protein sequence ID" value="VAW71409.1"/>
    <property type="molecule type" value="Genomic_DNA"/>
</dbReference>
<accession>A0A3B0YB47</accession>
<sequence length="66" mass="7715">MTKLIKGQDGSRYAIMTTEEVKKQKMAVEPMQFKTQEEAMEMLQMLAQTPEGREEIDRLMKQLQAH</sequence>
<protein>
    <submittedName>
        <fullName evidence="1">Uncharacterized protein</fullName>
    </submittedName>
</protein>
<evidence type="ECO:0000313" key="1">
    <source>
        <dbReference type="EMBL" id="VAW71409.1"/>
    </source>
</evidence>
<dbReference type="AlphaFoldDB" id="A0A3B0YB47"/>